<evidence type="ECO:0000256" key="5">
    <source>
        <dbReference type="ARBA" id="ARBA00023267"/>
    </source>
</evidence>
<dbReference type="Pfam" id="PF00364">
    <property type="entry name" value="Biotin_lipoyl"/>
    <property type="match status" value="1"/>
</dbReference>
<evidence type="ECO:0000259" key="9">
    <source>
        <dbReference type="PROSITE" id="PS50979"/>
    </source>
</evidence>
<dbReference type="SUPFAM" id="SSF56059">
    <property type="entry name" value="Glutathione synthetase ATP-binding domain-like"/>
    <property type="match status" value="1"/>
</dbReference>
<evidence type="ECO:0000256" key="6">
    <source>
        <dbReference type="PROSITE-ProRule" id="PRU00409"/>
    </source>
</evidence>
<evidence type="ECO:0000256" key="3">
    <source>
        <dbReference type="ARBA" id="ARBA00022741"/>
    </source>
</evidence>
<dbReference type="InterPro" id="IPR050856">
    <property type="entry name" value="Biotin_carboxylase_complex"/>
</dbReference>
<dbReference type="PROSITE" id="PS00188">
    <property type="entry name" value="BIOTIN"/>
    <property type="match status" value="1"/>
</dbReference>
<dbReference type="Pfam" id="PF02786">
    <property type="entry name" value="CPSase_L_D2"/>
    <property type="match status" value="1"/>
</dbReference>
<dbReference type="Pfam" id="PF00289">
    <property type="entry name" value="Biotin_carb_N"/>
    <property type="match status" value="1"/>
</dbReference>
<dbReference type="CDD" id="cd06850">
    <property type="entry name" value="biotinyl_domain"/>
    <property type="match status" value="1"/>
</dbReference>
<keyword evidence="11" id="KW-1185">Reference proteome</keyword>
<dbReference type="SUPFAM" id="SSF51246">
    <property type="entry name" value="Rudiment single hybrid motif"/>
    <property type="match status" value="1"/>
</dbReference>
<dbReference type="InterPro" id="IPR005482">
    <property type="entry name" value="Biotin_COase_C"/>
</dbReference>
<dbReference type="InterPro" id="IPR016185">
    <property type="entry name" value="PreATP-grasp_dom_sf"/>
</dbReference>
<evidence type="ECO:0000256" key="1">
    <source>
        <dbReference type="ARBA" id="ARBA00001953"/>
    </source>
</evidence>
<feature type="domain" description="Lipoyl-binding" evidence="7">
    <location>
        <begin position="564"/>
        <end position="639"/>
    </location>
</feature>
<dbReference type="PANTHER" id="PTHR18866:SF126">
    <property type="entry name" value="BIOTIN CARBOXYLASE"/>
    <property type="match status" value="1"/>
</dbReference>
<dbReference type="PROSITE" id="PS00867">
    <property type="entry name" value="CPSASE_2"/>
    <property type="match status" value="1"/>
</dbReference>
<evidence type="ECO:0000313" key="10">
    <source>
        <dbReference type="EMBL" id="GAA4610139.1"/>
    </source>
</evidence>
<dbReference type="PROSITE" id="PS50968">
    <property type="entry name" value="BIOTINYL_LIPOYL"/>
    <property type="match status" value="1"/>
</dbReference>
<dbReference type="EMBL" id="BAABHJ010000011">
    <property type="protein sequence ID" value="GAA4610139.1"/>
    <property type="molecule type" value="Genomic_DNA"/>
</dbReference>
<evidence type="ECO:0000313" key="11">
    <source>
        <dbReference type="Proteomes" id="UP001500212"/>
    </source>
</evidence>
<sequence length="642" mass="67073">MISRLLVANRGEIARRVFRTCRDLGISTVAVFSDPDASLPHAGEADLAVRLPGAAPAETYLDQEAIVAAAKASGADAVHPGYGFLSENAAFAEAVIAAGLTWVGPPPAAIAAMGSKIAAKRLMRDAGVPVLPEPDPATVTEFPVLVKASAGGGGRGMRIVRTAEELPGAIESAQREAASAFGDPTVFCEPLLTGARHIEVQVLADSHGTVWTLGERECSIQRRHQKVIEEAPSPAVDAALRARLSEAAAAAARAIGYTGAGTVEFMLAPDGGFFFLEVNTRLQVEHPVTECVYGVDLVALQLEVAEGGALGDPPRPRGHAIEARLYAEDPSEGYRPHSGPLPAFEIPGVDAEFAVPPAHGLRLDAGVVSGSVVSTHYDPMLAKVIAYGPTRAAAIRRLTAALAGARIHGLVTNRDQLVATLRHDAFRTGDTDTGFLDRHPATAPLADEEAVRLSALAAALAHAAAGRLAAPVLRDLPAGWRNVPSQPQRTLFEEAEVAYRLTRDGLAAEGHPDVALVSAGPDAVVLDRGGVRLRFAVAWYDRAVHVESVLGPVTLTPVERLPDPAEQVAPGTLLAPMPGSVVRVAVREGDTVERGQPVLWLEAMKMEHQILAPAAGVVTALHAEVGRQVETGAVLAVVTAGD</sequence>
<dbReference type="Gene3D" id="3.30.470.20">
    <property type="entry name" value="ATP-grasp fold, B domain"/>
    <property type="match status" value="1"/>
</dbReference>
<evidence type="ECO:0000259" key="7">
    <source>
        <dbReference type="PROSITE" id="PS50968"/>
    </source>
</evidence>
<dbReference type="InterPro" id="IPR001882">
    <property type="entry name" value="Biotin_BS"/>
</dbReference>
<dbReference type="Proteomes" id="UP001500212">
    <property type="component" value="Unassembled WGS sequence"/>
</dbReference>
<dbReference type="Gene3D" id="2.40.50.100">
    <property type="match status" value="1"/>
</dbReference>
<dbReference type="SMART" id="SM00878">
    <property type="entry name" value="Biotin_carb_C"/>
    <property type="match status" value="1"/>
</dbReference>
<dbReference type="InterPro" id="IPR000089">
    <property type="entry name" value="Biotin_lipoyl"/>
</dbReference>
<dbReference type="PROSITE" id="PS50979">
    <property type="entry name" value="BC"/>
    <property type="match status" value="1"/>
</dbReference>
<dbReference type="InterPro" id="IPR011054">
    <property type="entry name" value="Rudment_hybrid_motif"/>
</dbReference>
<dbReference type="SUPFAM" id="SSF52440">
    <property type="entry name" value="PreATP-grasp domain"/>
    <property type="match status" value="1"/>
</dbReference>
<comment type="cofactor">
    <cofactor evidence="1">
        <name>biotin</name>
        <dbReference type="ChEBI" id="CHEBI:57586"/>
    </cofactor>
</comment>
<keyword evidence="2" id="KW-0436">Ligase</keyword>
<keyword evidence="5" id="KW-0092">Biotin</keyword>
<evidence type="ECO:0000259" key="8">
    <source>
        <dbReference type="PROSITE" id="PS50975"/>
    </source>
</evidence>
<dbReference type="InterPro" id="IPR005479">
    <property type="entry name" value="CPAse_ATP-bd"/>
</dbReference>
<dbReference type="SUPFAM" id="SSF51230">
    <property type="entry name" value="Single hybrid motif"/>
    <property type="match status" value="1"/>
</dbReference>
<dbReference type="InterPro" id="IPR005481">
    <property type="entry name" value="BC-like_N"/>
</dbReference>
<keyword evidence="4 6" id="KW-0067">ATP-binding</keyword>
<dbReference type="InterPro" id="IPR011053">
    <property type="entry name" value="Single_hybrid_motif"/>
</dbReference>
<comment type="caution">
    <text evidence="10">The sequence shown here is derived from an EMBL/GenBank/DDBJ whole genome shotgun (WGS) entry which is preliminary data.</text>
</comment>
<evidence type="ECO:0000256" key="4">
    <source>
        <dbReference type="ARBA" id="ARBA00022840"/>
    </source>
</evidence>
<organism evidence="10 11">
    <name type="scientific">Actinoallomurus liliacearum</name>
    <dbReference type="NCBI Taxonomy" id="1080073"/>
    <lineage>
        <taxon>Bacteria</taxon>
        <taxon>Bacillati</taxon>
        <taxon>Actinomycetota</taxon>
        <taxon>Actinomycetes</taxon>
        <taxon>Streptosporangiales</taxon>
        <taxon>Thermomonosporaceae</taxon>
        <taxon>Actinoallomurus</taxon>
    </lineage>
</organism>
<gene>
    <name evidence="10" type="ORF">GCM10023195_41420</name>
</gene>
<dbReference type="Pfam" id="PF02785">
    <property type="entry name" value="Biotin_carb_C"/>
    <property type="match status" value="1"/>
</dbReference>
<evidence type="ECO:0000256" key="2">
    <source>
        <dbReference type="ARBA" id="ARBA00022598"/>
    </source>
</evidence>
<protein>
    <submittedName>
        <fullName evidence="10">Biotin carboxylase N-terminal domain-containing protein</fullName>
    </submittedName>
</protein>
<name>A0ABP8TLV2_9ACTN</name>
<dbReference type="RefSeq" id="WP_345356557.1">
    <property type="nucleotide sequence ID" value="NZ_BAABHJ010000011.1"/>
</dbReference>
<proteinExistence type="predicted"/>
<keyword evidence="3 6" id="KW-0547">Nucleotide-binding</keyword>
<dbReference type="InterPro" id="IPR011764">
    <property type="entry name" value="Biotin_carboxylation_dom"/>
</dbReference>
<accession>A0ABP8TLV2</accession>
<dbReference type="PROSITE" id="PS50975">
    <property type="entry name" value="ATP_GRASP"/>
    <property type="match status" value="1"/>
</dbReference>
<dbReference type="PANTHER" id="PTHR18866">
    <property type="entry name" value="CARBOXYLASE:PYRUVATE/ACETYL-COA/PROPIONYL-COA CARBOXYLASE"/>
    <property type="match status" value="1"/>
</dbReference>
<feature type="domain" description="ATP-grasp" evidence="8">
    <location>
        <begin position="120"/>
        <end position="306"/>
    </location>
</feature>
<feature type="domain" description="Biotin carboxylation" evidence="9">
    <location>
        <begin position="1"/>
        <end position="441"/>
    </location>
</feature>
<dbReference type="InterPro" id="IPR011761">
    <property type="entry name" value="ATP-grasp"/>
</dbReference>
<reference evidence="11" key="1">
    <citation type="journal article" date="2019" name="Int. J. Syst. Evol. Microbiol.">
        <title>The Global Catalogue of Microorganisms (GCM) 10K type strain sequencing project: providing services to taxonomists for standard genome sequencing and annotation.</title>
        <authorList>
            <consortium name="The Broad Institute Genomics Platform"/>
            <consortium name="The Broad Institute Genome Sequencing Center for Infectious Disease"/>
            <person name="Wu L."/>
            <person name="Ma J."/>
        </authorList>
    </citation>
    <scope>NUCLEOTIDE SEQUENCE [LARGE SCALE GENOMIC DNA]</scope>
    <source>
        <strain evidence="11">JCM 17938</strain>
    </source>
</reference>
<dbReference type="PROSITE" id="PS00866">
    <property type="entry name" value="CPSASE_1"/>
    <property type="match status" value="1"/>
</dbReference>